<organism evidence="1 2">
    <name type="scientific">Caerostris darwini</name>
    <dbReference type="NCBI Taxonomy" id="1538125"/>
    <lineage>
        <taxon>Eukaryota</taxon>
        <taxon>Metazoa</taxon>
        <taxon>Ecdysozoa</taxon>
        <taxon>Arthropoda</taxon>
        <taxon>Chelicerata</taxon>
        <taxon>Arachnida</taxon>
        <taxon>Araneae</taxon>
        <taxon>Araneomorphae</taxon>
        <taxon>Entelegynae</taxon>
        <taxon>Araneoidea</taxon>
        <taxon>Araneidae</taxon>
        <taxon>Caerostris</taxon>
    </lineage>
</organism>
<dbReference type="AlphaFoldDB" id="A0AAV4W5K8"/>
<gene>
    <name evidence="1" type="ORF">CDAR_232401</name>
</gene>
<name>A0AAV4W5K8_9ARAC</name>
<keyword evidence="2" id="KW-1185">Reference proteome</keyword>
<accession>A0AAV4W5K8</accession>
<comment type="caution">
    <text evidence="1">The sequence shown here is derived from an EMBL/GenBank/DDBJ whole genome shotgun (WGS) entry which is preliminary data.</text>
</comment>
<evidence type="ECO:0000313" key="2">
    <source>
        <dbReference type="Proteomes" id="UP001054837"/>
    </source>
</evidence>
<protein>
    <submittedName>
        <fullName evidence="1">Uncharacterized protein</fullName>
    </submittedName>
</protein>
<sequence>MKLLTSNTLPTKTKPSVNKAAAATAKHQRAQYTATEIITQLPEDTKLPPGEVEHQFLPLNLPNPLQPPHPLIVIIDPPFQNNRNCRLHHHCFGTTTDYATPGTTA</sequence>
<reference evidence="1 2" key="1">
    <citation type="submission" date="2021-06" db="EMBL/GenBank/DDBJ databases">
        <title>Caerostris darwini draft genome.</title>
        <authorList>
            <person name="Kono N."/>
            <person name="Arakawa K."/>
        </authorList>
    </citation>
    <scope>NUCLEOTIDE SEQUENCE [LARGE SCALE GENOMIC DNA]</scope>
</reference>
<evidence type="ECO:0000313" key="1">
    <source>
        <dbReference type="EMBL" id="GIY78012.1"/>
    </source>
</evidence>
<dbReference type="Proteomes" id="UP001054837">
    <property type="component" value="Unassembled WGS sequence"/>
</dbReference>
<dbReference type="EMBL" id="BPLQ01014199">
    <property type="protein sequence ID" value="GIY78012.1"/>
    <property type="molecule type" value="Genomic_DNA"/>
</dbReference>
<proteinExistence type="predicted"/>